<gene>
    <name evidence="6" type="ORF">NYR02_09310</name>
</gene>
<feature type="transmembrane region" description="Helical" evidence="4">
    <location>
        <begin position="27"/>
        <end position="51"/>
    </location>
</feature>
<dbReference type="Pfam" id="PF01553">
    <property type="entry name" value="Acyltransferase"/>
    <property type="match status" value="1"/>
</dbReference>
<dbReference type="RefSeq" id="WP_260976089.1">
    <property type="nucleotide sequence ID" value="NZ_JAOANI010000015.1"/>
</dbReference>
<dbReference type="GO" id="GO:0006654">
    <property type="term" value="P:phosphatidic acid biosynthetic process"/>
    <property type="evidence" value="ECO:0007669"/>
    <property type="project" value="TreeGrafter"/>
</dbReference>
<feature type="domain" description="Phospholipid/glycerol acyltransferase" evidence="5">
    <location>
        <begin position="95"/>
        <end position="209"/>
    </location>
</feature>
<reference evidence="6" key="2">
    <citation type="submission" date="2022-08" db="EMBL/GenBank/DDBJ databases">
        <authorList>
            <person name="Dong C."/>
        </authorList>
    </citation>
    <scope>NUCLEOTIDE SEQUENCE</scope>
    <source>
        <strain evidence="6">59MF3M-4</strain>
    </source>
</reference>
<accession>A0A9X2WGD0</accession>
<keyword evidence="2" id="KW-0808">Transferase</keyword>
<evidence type="ECO:0000313" key="7">
    <source>
        <dbReference type="Proteomes" id="UP001147830"/>
    </source>
</evidence>
<dbReference type="GO" id="GO:0003841">
    <property type="term" value="F:1-acylglycerol-3-phosphate O-acyltransferase activity"/>
    <property type="evidence" value="ECO:0007669"/>
    <property type="project" value="TreeGrafter"/>
</dbReference>
<dbReference type="InterPro" id="IPR002123">
    <property type="entry name" value="Plipid/glycerol_acylTrfase"/>
</dbReference>
<name>A0A9X2WGD0_9GAMM</name>
<reference evidence="6" key="1">
    <citation type="journal article" date="2022" name="Front. Microbiol.">
        <title>Genome-based taxonomic rearrangement of Oceanobacter-related bacteria including the description of Thalassolituus hydrocarbonoclasticus sp. nov. and Thalassolituus pacificus sp. nov. and emended description of the genus Thalassolituus.</title>
        <authorList>
            <person name="Dong C."/>
            <person name="Wei L."/>
            <person name="Wang J."/>
            <person name="Lai Q."/>
            <person name="Huang Z."/>
            <person name="Shao Z."/>
        </authorList>
    </citation>
    <scope>NUCLEOTIDE SEQUENCE</scope>
    <source>
        <strain evidence="6">59MF3M-4</strain>
    </source>
</reference>
<keyword evidence="4" id="KW-1133">Transmembrane helix</keyword>
<keyword evidence="3 6" id="KW-0012">Acyltransferase</keyword>
<dbReference type="SMART" id="SM00563">
    <property type="entry name" value="PlsC"/>
    <property type="match status" value="1"/>
</dbReference>
<dbReference type="SUPFAM" id="SSF69593">
    <property type="entry name" value="Glycerol-3-phosphate (1)-acyltransferase"/>
    <property type="match status" value="1"/>
</dbReference>
<organism evidence="6 7">
    <name type="scientific">Thalassolituus pacificus</name>
    <dbReference type="NCBI Taxonomy" id="2975440"/>
    <lineage>
        <taxon>Bacteria</taxon>
        <taxon>Pseudomonadati</taxon>
        <taxon>Pseudomonadota</taxon>
        <taxon>Gammaproteobacteria</taxon>
        <taxon>Oceanospirillales</taxon>
        <taxon>Oceanospirillaceae</taxon>
        <taxon>Thalassolituus</taxon>
    </lineage>
</organism>
<comment type="pathway">
    <text evidence="1">Lipid metabolism.</text>
</comment>
<evidence type="ECO:0000256" key="1">
    <source>
        <dbReference type="ARBA" id="ARBA00005189"/>
    </source>
</evidence>
<dbReference type="EMBL" id="JAOANI010000015">
    <property type="protein sequence ID" value="MCT7359217.1"/>
    <property type="molecule type" value="Genomic_DNA"/>
</dbReference>
<dbReference type="AlphaFoldDB" id="A0A9X2WGD0"/>
<proteinExistence type="predicted"/>
<dbReference type="CDD" id="cd07989">
    <property type="entry name" value="LPLAT_AGPAT-like"/>
    <property type="match status" value="1"/>
</dbReference>
<keyword evidence="7" id="KW-1185">Reference proteome</keyword>
<comment type="caution">
    <text evidence="6">The sequence shown here is derived from an EMBL/GenBank/DDBJ whole genome shotgun (WGS) entry which is preliminary data.</text>
</comment>
<keyword evidence="4" id="KW-0472">Membrane</keyword>
<evidence type="ECO:0000256" key="3">
    <source>
        <dbReference type="ARBA" id="ARBA00023315"/>
    </source>
</evidence>
<dbReference type="PANTHER" id="PTHR10434:SF40">
    <property type="entry name" value="1-ACYL-SN-GLYCEROL-3-PHOSPHATE ACYLTRANSFERASE"/>
    <property type="match status" value="1"/>
</dbReference>
<evidence type="ECO:0000259" key="5">
    <source>
        <dbReference type="SMART" id="SM00563"/>
    </source>
</evidence>
<keyword evidence="4" id="KW-0812">Transmembrane</keyword>
<evidence type="ECO:0000313" key="6">
    <source>
        <dbReference type="EMBL" id="MCT7359217.1"/>
    </source>
</evidence>
<dbReference type="PANTHER" id="PTHR10434">
    <property type="entry name" value="1-ACYL-SN-GLYCEROL-3-PHOSPHATE ACYLTRANSFERASE"/>
    <property type="match status" value="1"/>
</dbReference>
<protein>
    <submittedName>
        <fullName evidence="6">1-acyl-sn-glycerol-3-phosphate acyltransferase</fullName>
    </submittedName>
</protein>
<evidence type="ECO:0000256" key="4">
    <source>
        <dbReference type="SAM" id="Phobius"/>
    </source>
</evidence>
<sequence length="276" mass="31080">MAARPDTAGMDASATTHRLWLAQLRSLIFYGWLAVLTFAWFIPSFVIGIFLPLKARNYFIMVFYCHIVVWSARLICGVKWQVEGRENIPTDGRGYVLLSKHQSTWETFFIPTIIAPHVQVVKRELLYLPFFGWALKMIHPIFIDRTHKTNALKQVLNQGADRLNSGIHVLVFPEGTRVSPGKRKAFSKGGAMLATKSKAPVIAIAHNSGEHWPNDNWVKRPGTINLMISPVMETTGLSTAQLSELSESWINNRVDEISARPFDGEMVDADSSGKRF</sequence>
<dbReference type="Proteomes" id="UP001147830">
    <property type="component" value="Unassembled WGS sequence"/>
</dbReference>
<evidence type="ECO:0000256" key="2">
    <source>
        <dbReference type="ARBA" id="ARBA00022679"/>
    </source>
</evidence>